<reference evidence="3" key="1">
    <citation type="submission" date="2011-10" db="EMBL/GenBank/DDBJ databases">
        <authorList>
            <person name="Genoscope - CEA"/>
        </authorList>
    </citation>
    <scope>NUCLEOTIDE SEQUENCE</scope>
    <source>
        <strain evidence="3">CBS 7064</strain>
    </source>
</reference>
<dbReference type="Proteomes" id="UP000005222">
    <property type="component" value="Chromosome B"/>
</dbReference>
<dbReference type="InterPro" id="IPR034110">
    <property type="entry name" value="LSMD1_Sm"/>
</dbReference>
<dbReference type="SMART" id="SM00651">
    <property type="entry name" value="Sm"/>
    <property type="match status" value="1"/>
</dbReference>
<dbReference type="eggNOG" id="ENOG502SDEV">
    <property type="taxonomic scope" value="Eukaryota"/>
</dbReference>
<dbReference type="OMA" id="THTSIFG"/>
<dbReference type="CDD" id="cd06168">
    <property type="entry name" value="LSMD1"/>
    <property type="match status" value="1"/>
</dbReference>
<dbReference type="GO" id="GO:0031417">
    <property type="term" value="C:NatC complex"/>
    <property type="evidence" value="ECO:0007669"/>
    <property type="project" value="InterPro"/>
</dbReference>
<gene>
    <name evidence="3" type="primary">Piso0_000551</name>
    <name evidence="2" type="ORF">GNLVRS01_PISO0A11836g</name>
    <name evidence="3" type="ORF">GNLVRS01_PISO0B11903g</name>
</gene>
<proteinExistence type="predicted"/>
<dbReference type="HOGENOM" id="CLU_076902_9_1_1"/>
<dbReference type="AlphaFoldDB" id="G8YSP3"/>
<dbReference type="STRING" id="559304.G8YSP3"/>
<dbReference type="Pfam" id="PF01423">
    <property type="entry name" value="LSM"/>
    <property type="match status" value="1"/>
</dbReference>
<keyword evidence="4" id="KW-1185">Reference proteome</keyword>
<dbReference type="GO" id="GO:0003723">
    <property type="term" value="F:RNA binding"/>
    <property type="evidence" value="ECO:0007669"/>
    <property type="project" value="InterPro"/>
</dbReference>
<dbReference type="OrthoDB" id="368909at2759"/>
<dbReference type="EMBL" id="FO082059">
    <property type="protein sequence ID" value="CCE72944.1"/>
    <property type="molecule type" value="Genomic_DNA"/>
</dbReference>
<name>G8YSP3_PICSO</name>
<dbReference type="InterPro" id="IPR047575">
    <property type="entry name" value="Sm"/>
</dbReference>
<dbReference type="InterPro" id="IPR001163">
    <property type="entry name" value="Sm_dom_euk/arc"/>
</dbReference>
<dbReference type="InParanoid" id="G8YSP3"/>
<evidence type="ECO:0000313" key="2">
    <source>
        <dbReference type="EMBL" id="CCE72944.1"/>
    </source>
</evidence>
<dbReference type="Gene3D" id="2.30.30.100">
    <property type="match status" value="1"/>
</dbReference>
<sequence>MNMSTIEPSKFIGTKLFLRVKDGRSLQGILTVIDPFGNLLMNNVVETSKDKLNYQENHERELGLVSVPRDEIVQVLMEKKIYSQIV</sequence>
<dbReference type="InterPro" id="IPR010920">
    <property type="entry name" value="LSM_dom_sf"/>
</dbReference>
<evidence type="ECO:0000313" key="3">
    <source>
        <dbReference type="EMBL" id="CCE73505.1"/>
    </source>
</evidence>
<dbReference type="PROSITE" id="PS52002">
    <property type="entry name" value="SM"/>
    <property type="match status" value="1"/>
</dbReference>
<dbReference type="Proteomes" id="UP000005222">
    <property type="component" value="Chromosome A"/>
</dbReference>
<accession>G8YSP3</accession>
<organism evidence="3 4">
    <name type="scientific">Pichia sorbitophila (strain ATCC MYA-4447 / BCRC 22081 / CBS 7064 / NBRC 10061 / NRRL Y-12695)</name>
    <name type="common">Hybrid yeast</name>
    <dbReference type="NCBI Taxonomy" id="559304"/>
    <lineage>
        <taxon>Eukaryota</taxon>
        <taxon>Fungi</taxon>
        <taxon>Dikarya</taxon>
        <taxon>Ascomycota</taxon>
        <taxon>Saccharomycotina</taxon>
        <taxon>Pichiomycetes</taxon>
        <taxon>Debaryomycetaceae</taxon>
        <taxon>Millerozyma</taxon>
    </lineage>
</organism>
<dbReference type="FunCoup" id="G8YSP3">
    <property type="interactions" value="609"/>
</dbReference>
<protein>
    <submittedName>
        <fullName evidence="3">Piso0_000551 protein</fullName>
    </submittedName>
</protein>
<dbReference type="EMBL" id="FO082058">
    <property type="protein sequence ID" value="CCE73505.1"/>
    <property type="molecule type" value="Genomic_DNA"/>
</dbReference>
<evidence type="ECO:0000259" key="1">
    <source>
        <dbReference type="PROSITE" id="PS52002"/>
    </source>
</evidence>
<reference evidence="4" key="2">
    <citation type="journal article" date="2012" name="G3 (Bethesda)">
        <title>Pichia sorbitophila, an interspecies yeast hybrid reveals early steps of genome resolution following polyploidization.</title>
        <authorList>
            <person name="Leh Louis V."/>
            <person name="Despons L."/>
            <person name="Friedrich A."/>
            <person name="Martin T."/>
            <person name="Durrens P."/>
            <person name="Casaregola S."/>
            <person name="Neuveglise C."/>
            <person name="Fairhead C."/>
            <person name="Marck C."/>
            <person name="Cruz J.A."/>
            <person name="Straub M.L."/>
            <person name="Kugler V."/>
            <person name="Sacerdot C."/>
            <person name="Uzunov Z."/>
            <person name="Thierry A."/>
            <person name="Weiss S."/>
            <person name="Bleykasten C."/>
            <person name="De Montigny J."/>
            <person name="Jacques N."/>
            <person name="Jung P."/>
            <person name="Lemaire M."/>
            <person name="Mallet S."/>
            <person name="Morel G."/>
            <person name="Richard G.F."/>
            <person name="Sarkar A."/>
            <person name="Savel G."/>
            <person name="Schacherer J."/>
            <person name="Seret M.L."/>
            <person name="Talla E."/>
            <person name="Samson G."/>
            <person name="Jubin C."/>
            <person name="Poulain J."/>
            <person name="Vacherie B."/>
            <person name="Barbe V."/>
            <person name="Pelletier E."/>
            <person name="Sherman D.J."/>
            <person name="Westhof E."/>
            <person name="Weissenbach J."/>
            <person name="Baret P.V."/>
            <person name="Wincker P."/>
            <person name="Gaillardin C."/>
            <person name="Dujon B."/>
            <person name="Souciet J.L."/>
        </authorList>
    </citation>
    <scope>NUCLEOTIDE SEQUENCE [LARGE SCALE GENOMIC DNA]</scope>
    <source>
        <strain evidence="4">ATCC MYA-4447 / BCRC 22081 / CBS 7064 / NBRC 10061 / NRRL Y-12695</strain>
    </source>
</reference>
<evidence type="ECO:0000313" key="4">
    <source>
        <dbReference type="Proteomes" id="UP000005222"/>
    </source>
</evidence>
<feature type="domain" description="Sm" evidence="1">
    <location>
        <begin position="3"/>
        <end position="81"/>
    </location>
</feature>
<dbReference type="SUPFAM" id="SSF50182">
    <property type="entry name" value="Sm-like ribonucleoproteins"/>
    <property type="match status" value="1"/>
</dbReference>